<dbReference type="AlphaFoldDB" id="A0A837IG36"/>
<protein>
    <submittedName>
        <fullName evidence="5">Glycosyl transferase, group 2 family protein</fullName>
    </submittedName>
</protein>
<comment type="caution">
    <text evidence="5">The sequence shown here is derived from an EMBL/GenBank/DDBJ whole genome shotgun (WGS) entry which is preliminary data.</text>
</comment>
<keyword evidence="2" id="KW-0328">Glycosyltransferase</keyword>
<dbReference type="PANTHER" id="PTHR43630">
    <property type="entry name" value="POLY-BETA-1,6-N-ACETYL-D-GLUCOSAMINE SYNTHASE"/>
    <property type="match status" value="1"/>
</dbReference>
<evidence type="ECO:0000313" key="5">
    <source>
        <dbReference type="EMBL" id="KKT99577.1"/>
    </source>
</evidence>
<dbReference type="Pfam" id="PF13641">
    <property type="entry name" value="Glyco_tranf_2_3"/>
    <property type="match status" value="1"/>
</dbReference>
<dbReference type="InterPro" id="IPR029044">
    <property type="entry name" value="Nucleotide-diphossugar_trans"/>
</dbReference>
<comment type="similarity">
    <text evidence="1">Belongs to the glycosyltransferase 2 family.</text>
</comment>
<organism evidence="5 6">
    <name type="scientific">Candidatus Collierbacteria bacterium GW2011_GWB2_45_17</name>
    <dbReference type="NCBI Taxonomy" id="1618388"/>
    <lineage>
        <taxon>Bacteria</taxon>
        <taxon>Candidatus Collieribacteriota</taxon>
    </lineage>
</organism>
<proteinExistence type="inferred from homology"/>
<keyword evidence="4" id="KW-0812">Transmembrane</keyword>
<evidence type="ECO:0000256" key="2">
    <source>
        <dbReference type="ARBA" id="ARBA00022676"/>
    </source>
</evidence>
<keyword evidence="4" id="KW-0472">Membrane</keyword>
<keyword evidence="3 5" id="KW-0808">Transferase</keyword>
<keyword evidence="4" id="KW-1133">Transmembrane helix</keyword>
<dbReference type="GO" id="GO:0016757">
    <property type="term" value="F:glycosyltransferase activity"/>
    <property type="evidence" value="ECO:0007669"/>
    <property type="project" value="UniProtKB-KW"/>
</dbReference>
<evidence type="ECO:0000256" key="1">
    <source>
        <dbReference type="ARBA" id="ARBA00006739"/>
    </source>
</evidence>
<evidence type="ECO:0000313" key="6">
    <source>
        <dbReference type="Proteomes" id="UP000034078"/>
    </source>
</evidence>
<evidence type="ECO:0000256" key="4">
    <source>
        <dbReference type="SAM" id="Phobius"/>
    </source>
</evidence>
<dbReference type="CDD" id="cd06423">
    <property type="entry name" value="CESA_like"/>
    <property type="match status" value="1"/>
</dbReference>
<feature type="transmembrane region" description="Helical" evidence="4">
    <location>
        <begin position="298"/>
        <end position="313"/>
    </location>
</feature>
<reference evidence="5 6" key="1">
    <citation type="journal article" date="2015" name="Nature">
        <title>rRNA introns, odd ribosomes, and small enigmatic genomes across a large radiation of phyla.</title>
        <authorList>
            <person name="Brown C.T."/>
            <person name="Hug L.A."/>
            <person name="Thomas B.C."/>
            <person name="Sharon I."/>
            <person name="Castelle C.J."/>
            <person name="Singh A."/>
            <person name="Wilkins M.J."/>
            <person name="Williams K.H."/>
            <person name="Banfield J.F."/>
        </authorList>
    </citation>
    <scope>NUCLEOTIDE SEQUENCE [LARGE SCALE GENOMIC DNA]</scope>
</reference>
<gene>
    <name evidence="5" type="ORF">UX01_C0009G0007</name>
</gene>
<dbReference type="EMBL" id="LCKO01000009">
    <property type="protein sequence ID" value="KKT99577.1"/>
    <property type="molecule type" value="Genomic_DNA"/>
</dbReference>
<dbReference type="Proteomes" id="UP000034078">
    <property type="component" value="Unassembled WGS sequence"/>
</dbReference>
<evidence type="ECO:0000256" key="3">
    <source>
        <dbReference type="ARBA" id="ARBA00022679"/>
    </source>
</evidence>
<accession>A0A837IG36</accession>
<dbReference type="PANTHER" id="PTHR43630:SF1">
    <property type="entry name" value="POLY-BETA-1,6-N-ACETYL-D-GLUCOSAMINE SYNTHASE"/>
    <property type="match status" value="1"/>
</dbReference>
<dbReference type="Gene3D" id="3.90.550.10">
    <property type="entry name" value="Spore Coat Polysaccharide Biosynthesis Protein SpsA, Chain A"/>
    <property type="match status" value="1"/>
</dbReference>
<sequence>MNYFPKVPTFPKVAIIIPAQNEQKNIVRAIRSADQQTHPNKKIIVAVDNSSDYTYQIAKGRQSTVPNLTVFYTYENHGRKAGALNQAIDLYCQDADFIMVLDADTIAAPDVITEALRVLSTDSRLGAVCALTHLTPLPKNATFDQKIIWQLQKLEYASADSRRVEHPEDLQVLAGTCVVFRPSALVSVAKLIRQNGQYYDQTNLTEDYELTLSLKKLGWLVTIGSKMHSWTDVPLSFSVHWHQRIRWARYHMDTLRQKGWNKDTRKDILSHVSFSFLFTQQITFAAIATYLVITGTPFVWNPLLWVVVVLYWVDRMYRLKYVDNLTPADVTTRALIIPEEMYILLHSVERIWSYWLSFVNGPEEWRET</sequence>
<dbReference type="SUPFAM" id="SSF53448">
    <property type="entry name" value="Nucleotide-diphospho-sugar transferases"/>
    <property type="match status" value="1"/>
</dbReference>
<name>A0A837IG36_9BACT</name>